<dbReference type="InterPro" id="IPR036412">
    <property type="entry name" value="HAD-like_sf"/>
</dbReference>
<dbReference type="SUPFAM" id="SSF56784">
    <property type="entry name" value="HAD-like"/>
    <property type="match status" value="1"/>
</dbReference>
<comment type="caution">
    <text evidence="1">The sequence shown here is derived from an EMBL/GenBank/DDBJ whole genome shotgun (WGS) entry which is preliminary data.</text>
</comment>
<keyword evidence="2" id="KW-1185">Reference proteome</keyword>
<dbReference type="CDD" id="cd07517">
    <property type="entry name" value="HAD_HPP"/>
    <property type="match status" value="1"/>
</dbReference>
<dbReference type="NCBIfam" id="TIGR01484">
    <property type="entry name" value="HAD-SF-IIB"/>
    <property type="match status" value="1"/>
</dbReference>
<name>A0AAJ1T0Z4_9BACI</name>
<accession>A0AAJ1T0Z4</accession>
<dbReference type="GO" id="GO:0005829">
    <property type="term" value="C:cytosol"/>
    <property type="evidence" value="ECO:0007669"/>
    <property type="project" value="TreeGrafter"/>
</dbReference>
<sequence>MNKIVFFDIDGTLLDGEKKLPDRTKKAVQLLKENGVYTAIATGRAPFMFADLRRELEIDSFVSFNGQYVVFENEVIYKNPLNLEKFAPFVASTMKRNHPLVFLNEEMMVANKKGSLFVGESLASLKCPYPTYQPSFYEEKEIYQALLCCEDLEDSFYRENFQDFKFIRWHHYSVDVLPAGGSKAEGIKRVMNRLGGSMEDVYAFGDGLNDIEMLEAAGTGIAMGNACDELKHVADFVTTNVEEDGIYKGLQKIGLIE</sequence>
<dbReference type="GO" id="GO:0000287">
    <property type="term" value="F:magnesium ion binding"/>
    <property type="evidence" value="ECO:0007669"/>
    <property type="project" value="TreeGrafter"/>
</dbReference>
<dbReference type="Gene3D" id="3.40.50.1000">
    <property type="entry name" value="HAD superfamily/HAD-like"/>
    <property type="match status" value="1"/>
</dbReference>
<dbReference type="Proteomes" id="UP001237207">
    <property type="component" value="Unassembled WGS sequence"/>
</dbReference>
<dbReference type="PANTHER" id="PTHR10000">
    <property type="entry name" value="PHOSPHOSERINE PHOSPHATASE"/>
    <property type="match status" value="1"/>
</dbReference>
<dbReference type="SFLD" id="SFLDS00003">
    <property type="entry name" value="Haloacid_Dehalogenase"/>
    <property type="match status" value="1"/>
</dbReference>
<dbReference type="InterPro" id="IPR023214">
    <property type="entry name" value="HAD_sf"/>
</dbReference>
<organism evidence="1 2">
    <name type="scientific">Oikeobacillus pervagus</name>
    <dbReference type="NCBI Taxonomy" id="1325931"/>
    <lineage>
        <taxon>Bacteria</taxon>
        <taxon>Bacillati</taxon>
        <taxon>Bacillota</taxon>
        <taxon>Bacilli</taxon>
        <taxon>Bacillales</taxon>
        <taxon>Bacillaceae</taxon>
        <taxon>Oikeobacillus</taxon>
    </lineage>
</organism>
<dbReference type="GO" id="GO:0016791">
    <property type="term" value="F:phosphatase activity"/>
    <property type="evidence" value="ECO:0007669"/>
    <property type="project" value="TreeGrafter"/>
</dbReference>
<dbReference type="RefSeq" id="WP_307256801.1">
    <property type="nucleotide sequence ID" value="NZ_JAUSUC010000011.1"/>
</dbReference>
<dbReference type="InterPro" id="IPR006379">
    <property type="entry name" value="HAD-SF_hydro_IIB"/>
</dbReference>
<evidence type="ECO:0000313" key="1">
    <source>
        <dbReference type="EMBL" id="MDQ0214807.1"/>
    </source>
</evidence>
<dbReference type="PANTHER" id="PTHR10000:SF25">
    <property type="entry name" value="PHOSPHATASE YKRA-RELATED"/>
    <property type="match status" value="1"/>
</dbReference>
<dbReference type="Gene3D" id="3.30.1240.10">
    <property type="match status" value="1"/>
</dbReference>
<dbReference type="InterPro" id="IPR000150">
    <property type="entry name" value="Cof"/>
</dbReference>
<dbReference type="EMBL" id="JAUSUC010000011">
    <property type="protein sequence ID" value="MDQ0214807.1"/>
    <property type="molecule type" value="Genomic_DNA"/>
</dbReference>
<dbReference type="SFLD" id="SFLDG01144">
    <property type="entry name" value="C2.B.4:_PGP_Like"/>
    <property type="match status" value="1"/>
</dbReference>
<gene>
    <name evidence="1" type="ORF">J2S13_001204</name>
</gene>
<reference evidence="1" key="1">
    <citation type="submission" date="2023-07" db="EMBL/GenBank/DDBJ databases">
        <title>Genomic Encyclopedia of Type Strains, Phase IV (KMG-IV): sequencing the most valuable type-strain genomes for metagenomic binning, comparative biology and taxonomic classification.</title>
        <authorList>
            <person name="Goeker M."/>
        </authorList>
    </citation>
    <scope>NUCLEOTIDE SEQUENCE</scope>
    <source>
        <strain evidence="1">DSM 23947</strain>
    </source>
</reference>
<evidence type="ECO:0000313" key="2">
    <source>
        <dbReference type="Proteomes" id="UP001237207"/>
    </source>
</evidence>
<dbReference type="AlphaFoldDB" id="A0AAJ1T0Z4"/>
<dbReference type="Pfam" id="PF08282">
    <property type="entry name" value="Hydrolase_3"/>
    <property type="match status" value="1"/>
</dbReference>
<protein>
    <submittedName>
        <fullName evidence="1">Cof subfamily protein (Haloacid dehalogenase superfamily)</fullName>
    </submittedName>
</protein>
<dbReference type="NCBIfam" id="TIGR00099">
    <property type="entry name" value="Cof-subfamily"/>
    <property type="match status" value="1"/>
</dbReference>
<dbReference type="SFLD" id="SFLDG01140">
    <property type="entry name" value="C2.B:_Phosphomannomutase_and_P"/>
    <property type="match status" value="1"/>
</dbReference>
<proteinExistence type="predicted"/>
<dbReference type="PROSITE" id="PS01229">
    <property type="entry name" value="COF_2"/>
    <property type="match status" value="1"/>
</dbReference>